<dbReference type="OrthoDB" id="6413274at2759"/>
<name>A0A4Y2MXI5_ARAVE</name>
<comment type="caution">
    <text evidence="1">The sequence shown here is derived from an EMBL/GenBank/DDBJ whole genome shotgun (WGS) entry which is preliminary data.</text>
</comment>
<dbReference type="Proteomes" id="UP000499080">
    <property type="component" value="Unassembled WGS sequence"/>
</dbReference>
<keyword evidence="2" id="KW-1185">Reference proteome</keyword>
<sequence>MKQRAPTDFKEHFLDEWTSISSPDELAEKFEEYEDIKKTLKQKSSGAYFKNKQDFKGAEKYRKFESPRKFEHNLADKMFSTSTSYNRHHGN</sequence>
<protein>
    <submittedName>
        <fullName evidence="1">Uncharacterized protein</fullName>
    </submittedName>
</protein>
<evidence type="ECO:0000313" key="2">
    <source>
        <dbReference type="Proteomes" id="UP000499080"/>
    </source>
</evidence>
<gene>
    <name evidence="1" type="ORF">AVEN_241110_1</name>
</gene>
<dbReference type="AlphaFoldDB" id="A0A4Y2MXI5"/>
<reference evidence="1 2" key="1">
    <citation type="journal article" date="2019" name="Sci. Rep.">
        <title>Orb-weaving spider Araneus ventricosus genome elucidates the spidroin gene catalogue.</title>
        <authorList>
            <person name="Kono N."/>
            <person name="Nakamura H."/>
            <person name="Ohtoshi R."/>
            <person name="Moran D.A.P."/>
            <person name="Shinohara A."/>
            <person name="Yoshida Y."/>
            <person name="Fujiwara M."/>
            <person name="Mori M."/>
            <person name="Tomita M."/>
            <person name="Arakawa K."/>
        </authorList>
    </citation>
    <scope>NUCLEOTIDE SEQUENCE [LARGE SCALE GENOMIC DNA]</scope>
</reference>
<evidence type="ECO:0000313" key="1">
    <source>
        <dbReference type="EMBL" id="GBN31272.1"/>
    </source>
</evidence>
<proteinExistence type="predicted"/>
<dbReference type="EMBL" id="BGPR01008059">
    <property type="protein sequence ID" value="GBN31272.1"/>
    <property type="molecule type" value="Genomic_DNA"/>
</dbReference>
<accession>A0A4Y2MXI5</accession>
<organism evidence="1 2">
    <name type="scientific">Araneus ventricosus</name>
    <name type="common">Orbweaver spider</name>
    <name type="synonym">Epeira ventricosa</name>
    <dbReference type="NCBI Taxonomy" id="182803"/>
    <lineage>
        <taxon>Eukaryota</taxon>
        <taxon>Metazoa</taxon>
        <taxon>Ecdysozoa</taxon>
        <taxon>Arthropoda</taxon>
        <taxon>Chelicerata</taxon>
        <taxon>Arachnida</taxon>
        <taxon>Araneae</taxon>
        <taxon>Araneomorphae</taxon>
        <taxon>Entelegynae</taxon>
        <taxon>Araneoidea</taxon>
        <taxon>Araneidae</taxon>
        <taxon>Araneus</taxon>
    </lineage>
</organism>